<accession>A0A507DAX7</accession>
<protein>
    <recommendedName>
        <fullName evidence="4">DUF4939 domain-containing protein</fullName>
    </recommendedName>
</protein>
<name>A0A507DAX7_9FUNG</name>
<dbReference type="AlphaFoldDB" id="A0A507DAX7"/>
<evidence type="ECO:0000313" key="2">
    <source>
        <dbReference type="EMBL" id="TPX48636.1"/>
    </source>
</evidence>
<sequence length="152" mass="17557">MDNSNPWVPLSQPQQGQEPRPPNQDEIMQWLINQVQQLSLNQQQSQVRPQPQSPFITTRSVEPNASNFKPAKPERFDGAQGKFRAFRRQIFDYLHFLRNTLVTEEDKCMAVGGLMCGKAADWYDGVCASEPEALMDFKVFWSRAETQFDDPY</sequence>
<evidence type="ECO:0000256" key="1">
    <source>
        <dbReference type="SAM" id="MobiDB-lite"/>
    </source>
</evidence>
<reference evidence="2 3" key="1">
    <citation type="journal article" date="2019" name="Sci. Rep.">
        <title>Comparative genomics of chytrid fungi reveal insights into the obligate biotrophic and pathogenic lifestyle of Synchytrium endobioticum.</title>
        <authorList>
            <person name="van de Vossenberg B.T.L.H."/>
            <person name="Warris S."/>
            <person name="Nguyen H.D.T."/>
            <person name="van Gent-Pelzer M.P.E."/>
            <person name="Joly D.L."/>
            <person name="van de Geest H.C."/>
            <person name="Bonants P.J.M."/>
            <person name="Smith D.S."/>
            <person name="Levesque C.A."/>
            <person name="van der Lee T.A.J."/>
        </authorList>
    </citation>
    <scope>NUCLEOTIDE SEQUENCE [LARGE SCALE GENOMIC DNA]</scope>
    <source>
        <strain evidence="2 3">LEV6574</strain>
    </source>
</reference>
<feature type="compositionally biased region" description="Polar residues" evidence="1">
    <location>
        <begin position="55"/>
        <end position="67"/>
    </location>
</feature>
<comment type="caution">
    <text evidence="2">The sequence shown here is derived from an EMBL/GenBank/DDBJ whole genome shotgun (WGS) entry which is preliminary data.</text>
</comment>
<gene>
    <name evidence="2" type="ORF">SeLEV6574_g01935</name>
</gene>
<dbReference type="Proteomes" id="UP000320475">
    <property type="component" value="Unassembled WGS sequence"/>
</dbReference>
<feature type="region of interest" description="Disordered" evidence="1">
    <location>
        <begin position="41"/>
        <end position="75"/>
    </location>
</feature>
<feature type="region of interest" description="Disordered" evidence="1">
    <location>
        <begin position="1"/>
        <end position="25"/>
    </location>
</feature>
<feature type="compositionally biased region" description="Low complexity" evidence="1">
    <location>
        <begin position="41"/>
        <end position="54"/>
    </location>
</feature>
<proteinExistence type="predicted"/>
<evidence type="ECO:0008006" key="4">
    <source>
        <dbReference type="Google" id="ProtNLM"/>
    </source>
</evidence>
<dbReference type="EMBL" id="QEAM01000048">
    <property type="protein sequence ID" value="TPX48636.1"/>
    <property type="molecule type" value="Genomic_DNA"/>
</dbReference>
<feature type="compositionally biased region" description="Polar residues" evidence="1">
    <location>
        <begin position="1"/>
        <end position="17"/>
    </location>
</feature>
<evidence type="ECO:0000313" key="3">
    <source>
        <dbReference type="Proteomes" id="UP000320475"/>
    </source>
</evidence>
<organism evidence="2 3">
    <name type="scientific">Synchytrium endobioticum</name>
    <dbReference type="NCBI Taxonomy" id="286115"/>
    <lineage>
        <taxon>Eukaryota</taxon>
        <taxon>Fungi</taxon>
        <taxon>Fungi incertae sedis</taxon>
        <taxon>Chytridiomycota</taxon>
        <taxon>Chytridiomycota incertae sedis</taxon>
        <taxon>Chytridiomycetes</taxon>
        <taxon>Synchytriales</taxon>
        <taxon>Synchytriaceae</taxon>
        <taxon>Synchytrium</taxon>
    </lineage>
</organism>
<dbReference type="VEuPathDB" id="FungiDB:SeMB42_g06686"/>